<proteinExistence type="predicted"/>
<sequence>MPELSTSVTVAAQPDAVWAFLRDFNGVGDWHPAMPSSVIEEGCEPDEVGAVRRYAMPDGTLLRERLTAFSDDDRRYSYAIVETTLPLREGSGTIAVDTAPPGGGATITWSVSFLCPPEAERHLEDFMRNVVFGTGMVVLGARFQ</sequence>
<evidence type="ECO:0000313" key="1">
    <source>
        <dbReference type="EMBL" id="GII92306.1"/>
    </source>
</evidence>
<organism evidence="1 2">
    <name type="scientific">Sinosporangium siamense</name>
    <dbReference type="NCBI Taxonomy" id="1367973"/>
    <lineage>
        <taxon>Bacteria</taxon>
        <taxon>Bacillati</taxon>
        <taxon>Actinomycetota</taxon>
        <taxon>Actinomycetes</taxon>
        <taxon>Streptosporangiales</taxon>
        <taxon>Streptosporangiaceae</taxon>
        <taxon>Sinosporangium</taxon>
    </lineage>
</organism>
<evidence type="ECO:0000313" key="2">
    <source>
        <dbReference type="Proteomes" id="UP000606172"/>
    </source>
</evidence>
<dbReference type="AlphaFoldDB" id="A0A919RHY6"/>
<dbReference type="Gene3D" id="3.30.530.20">
    <property type="match status" value="1"/>
</dbReference>
<dbReference type="SUPFAM" id="SSF55961">
    <property type="entry name" value="Bet v1-like"/>
    <property type="match status" value="1"/>
</dbReference>
<dbReference type="PANTHER" id="PTHR39332">
    <property type="entry name" value="BLL4707 PROTEIN"/>
    <property type="match status" value="1"/>
</dbReference>
<gene>
    <name evidence="1" type="ORF">Ssi02_25370</name>
</gene>
<accession>A0A919RHY6</accession>
<keyword evidence="2" id="KW-1185">Reference proteome</keyword>
<name>A0A919RHY6_9ACTN</name>
<dbReference type="Pfam" id="PF10604">
    <property type="entry name" value="Polyketide_cyc2"/>
    <property type="match status" value="1"/>
</dbReference>
<dbReference type="EMBL" id="BOOW01000015">
    <property type="protein sequence ID" value="GII92306.1"/>
    <property type="molecule type" value="Genomic_DNA"/>
</dbReference>
<comment type="caution">
    <text evidence="1">The sequence shown here is derived from an EMBL/GenBank/DDBJ whole genome shotgun (WGS) entry which is preliminary data.</text>
</comment>
<dbReference type="RefSeq" id="WP_204025044.1">
    <property type="nucleotide sequence ID" value="NZ_BOOW01000015.1"/>
</dbReference>
<dbReference type="CDD" id="cd07821">
    <property type="entry name" value="PYR_PYL_RCAR_like"/>
    <property type="match status" value="1"/>
</dbReference>
<dbReference type="InterPro" id="IPR023393">
    <property type="entry name" value="START-like_dom_sf"/>
</dbReference>
<dbReference type="InterPro" id="IPR019587">
    <property type="entry name" value="Polyketide_cyclase/dehydratase"/>
</dbReference>
<dbReference type="PANTHER" id="PTHR39332:SF7">
    <property type="entry name" value="SRPBCC FAMILY PROTEIN"/>
    <property type="match status" value="1"/>
</dbReference>
<dbReference type="Proteomes" id="UP000606172">
    <property type="component" value="Unassembled WGS sequence"/>
</dbReference>
<protein>
    <submittedName>
        <fullName evidence="1">Polyketide cyclase</fullName>
    </submittedName>
</protein>
<reference evidence="1" key="1">
    <citation type="submission" date="2021-01" db="EMBL/GenBank/DDBJ databases">
        <title>Whole genome shotgun sequence of Sinosporangium siamense NBRC 109515.</title>
        <authorList>
            <person name="Komaki H."/>
            <person name="Tamura T."/>
        </authorList>
    </citation>
    <scope>NUCLEOTIDE SEQUENCE</scope>
    <source>
        <strain evidence="1">NBRC 109515</strain>
    </source>
</reference>